<keyword evidence="3" id="KW-0804">Transcription</keyword>
<organism evidence="5 6">
    <name type="scientific">Pseudooceanicola albus</name>
    <dbReference type="NCBI Taxonomy" id="2692189"/>
    <lineage>
        <taxon>Bacteria</taxon>
        <taxon>Pseudomonadati</taxon>
        <taxon>Pseudomonadota</taxon>
        <taxon>Alphaproteobacteria</taxon>
        <taxon>Rhodobacterales</taxon>
        <taxon>Paracoccaceae</taxon>
        <taxon>Pseudooceanicola</taxon>
    </lineage>
</organism>
<dbReference type="InterPro" id="IPR036390">
    <property type="entry name" value="WH_DNA-bd_sf"/>
</dbReference>
<evidence type="ECO:0000313" key="6">
    <source>
        <dbReference type="Proteomes" id="UP000477911"/>
    </source>
</evidence>
<proteinExistence type="predicted"/>
<reference evidence="5 6" key="1">
    <citation type="submission" date="2019-12" db="EMBL/GenBank/DDBJ databases">
        <authorList>
            <person name="Li M."/>
        </authorList>
    </citation>
    <scope>NUCLEOTIDE SEQUENCE [LARGE SCALE GENOMIC DNA]</scope>
    <source>
        <strain evidence="5 6">GBMRC 2024</strain>
    </source>
</reference>
<accession>A0A6L7G5N7</accession>
<dbReference type="SMART" id="SM00420">
    <property type="entry name" value="HTH_DEOR"/>
    <property type="match status" value="1"/>
</dbReference>
<dbReference type="InterPro" id="IPR036388">
    <property type="entry name" value="WH-like_DNA-bd_sf"/>
</dbReference>
<dbReference type="InterPro" id="IPR014036">
    <property type="entry name" value="DeoR-like_C"/>
</dbReference>
<keyword evidence="1" id="KW-0805">Transcription regulation</keyword>
<comment type="caution">
    <text evidence="5">The sequence shown here is derived from an EMBL/GenBank/DDBJ whole genome shotgun (WGS) entry which is preliminary data.</text>
</comment>
<dbReference type="AlphaFoldDB" id="A0A6L7G5N7"/>
<dbReference type="Proteomes" id="UP000477911">
    <property type="component" value="Unassembled WGS sequence"/>
</dbReference>
<evidence type="ECO:0000259" key="4">
    <source>
        <dbReference type="PROSITE" id="PS51000"/>
    </source>
</evidence>
<dbReference type="PROSITE" id="PS51000">
    <property type="entry name" value="HTH_DEOR_2"/>
    <property type="match status" value="1"/>
</dbReference>
<evidence type="ECO:0000313" key="5">
    <source>
        <dbReference type="EMBL" id="MXN18837.1"/>
    </source>
</evidence>
<dbReference type="PANTHER" id="PTHR30363:SF44">
    <property type="entry name" value="AGA OPERON TRANSCRIPTIONAL REPRESSOR-RELATED"/>
    <property type="match status" value="1"/>
</dbReference>
<dbReference type="Pfam" id="PF00455">
    <property type="entry name" value="DeoRC"/>
    <property type="match status" value="1"/>
</dbReference>
<evidence type="ECO:0000256" key="1">
    <source>
        <dbReference type="ARBA" id="ARBA00023015"/>
    </source>
</evidence>
<dbReference type="PROSITE" id="PS00894">
    <property type="entry name" value="HTH_DEOR_1"/>
    <property type="match status" value="1"/>
</dbReference>
<gene>
    <name evidence="5" type="ORF">GR170_13385</name>
</gene>
<keyword evidence="2" id="KW-0238">DNA-binding</keyword>
<evidence type="ECO:0000256" key="3">
    <source>
        <dbReference type="ARBA" id="ARBA00023163"/>
    </source>
</evidence>
<dbReference type="GO" id="GO:0003700">
    <property type="term" value="F:DNA-binding transcription factor activity"/>
    <property type="evidence" value="ECO:0007669"/>
    <property type="project" value="InterPro"/>
</dbReference>
<dbReference type="InterPro" id="IPR037171">
    <property type="entry name" value="NagB/RpiA_transferase-like"/>
</dbReference>
<dbReference type="SUPFAM" id="SSF100950">
    <property type="entry name" value="NagB/RpiA/CoA transferase-like"/>
    <property type="match status" value="1"/>
</dbReference>
<sequence length="254" mass="27088">MWAKDRHHLILAKLSVAERVSVDELVVDMQVSRETIRRDIVQLEGEGRLRRVHGGAERAAVQNEPMFEDRKRVNAAAKKRIGIAAARLVQPGMMVALDAGTSTLAFATAMAGIPDVAVITNSVDAAHAILAIRPDADMVLIGGRVVPEIPGTFGEMATTQMRRHSADLAIFSPVAVSADRGATDFHMSEADFARAMITSSKKVVALADGSKLGGVSRVEVCTCREIDTLVTDKSADAARLDPLRVAGLADIITA</sequence>
<dbReference type="InterPro" id="IPR001034">
    <property type="entry name" value="DeoR_HTH"/>
</dbReference>
<dbReference type="GO" id="GO:0003677">
    <property type="term" value="F:DNA binding"/>
    <property type="evidence" value="ECO:0007669"/>
    <property type="project" value="UniProtKB-KW"/>
</dbReference>
<dbReference type="PANTHER" id="PTHR30363">
    <property type="entry name" value="HTH-TYPE TRANSCRIPTIONAL REGULATOR SRLR-RELATED"/>
    <property type="match status" value="1"/>
</dbReference>
<name>A0A6L7G5N7_9RHOB</name>
<dbReference type="InterPro" id="IPR018356">
    <property type="entry name" value="Tscrpt_reg_HTH_DeoR_CS"/>
</dbReference>
<dbReference type="PRINTS" id="PR00037">
    <property type="entry name" value="HTHLACR"/>
</dbReference>
<keyword evidence="6" id="KW-1185">Reference proteome</keyword>
<feature type="domain" description="HTH deoR-type" evidence="4">
    <location>
        <begin position="3"/>
        <end position="58"/>
    </location>
</feature>
<dbReference type="EMBL" id="WUMU01000015">
    <property type="protein sequence ID" value="MXN18837.1"/>
    <property type="molecule type" value="Genomic_DNA"/>
</dbReference>
<evidence type="ECO:0000256" key="2">
    <source>
        <dbReference type="ARBA" id="ARBA00023125"/>
    </source>
</evidence>
<dbReference type="SUPFAM" id="SSF46785">
    <property type="entry name" value="Winged helix' DNA-binding domain"/>
    <property type="match status" value="1"/>
</dbReference>
<dbReference type="SMART" id="SM01134">
    <property type="entry name" value="DeoRC"/>
    <property type="match status" value="1"/>
</dbReference>
<protein>
    <submittedName>
        <fullName evidence="5">DeoR family transcriptional regulator</fullName>
    </submittedName>
</protein>
<dbReference type="RefSeq" id="WP_160894958.1">
    <property type="nucleotide sequence ID" value="NZ_WUMU01000015.1"/>
</dbReference>
<dbReference type="Gene3D" id="3.40.50.1360">
    <property type="match status" value="1"/>
</dbReference>
<dbReference type="InterPro" id="IPR050313">
    <property type="entry name" value="Carb_Metab_HTH_regulators"/>
</dbReference>
<dbReference type="Gene3D" id="1.10.10.10">
    <property type="entry name" value="Winged helix-like DNA-binding domain superfamily/Winged helix DNA-binding domain"/>
    <property type="match status" value="1"/>
</dbReference>
<dbReference type="Pfam" id="PF08220">
    <property type="entry name" value="HTH_DeoR"/>
    <property type="match status" value="1"/>
</dbReference>